<dbReference type="RefSeq" id="WP_115153407.1">
    <property type="nucleotide sequence ID" value="NZ_DBFWLE010000010.1"/>
</dbReference>
<feature type="chain" id="PRO_5042906975" evidence="1">
    <location>
        <begin position="23"/>
        <end position="514"/>
    </location>
</feature>
<comment type="caution">
    <text evidence="2">The sequence shown here is derived from an EMBL/GenBank/DDBJ whole genome shotgun (WGS) entry which is preliminary data.</text>
</comment>
<organism evidence="2 3">
    <name type="scientific">Segatella buccae</name>
    <dbReference type="NCBI Taxonomy" id="28126"/>
    <lineage>
        <taxon>Bacteria</taxon>
        <taxon>Pseudomonadati</taxon>
        <taxon>Bacteroidota</taxon>
        <taxon>Bacteroidia</taxon>
        <taxon>Bacteroidales</taxon>
        <taxon>Prevotellaceae</taxon>
        <taxon>Segatella</taxon>
    </lineage>
</organism>
<evidence type="ECO:0000256" key="1">
    <source>
        <dbReference type="SAM" id="SignalP"/>
    </source>
</evidence>
<keyword evidence="1" id="KW-0732">Signal</keyword>
<reference evidence="2 3" key="1">
    <citation type="submission" date="2018-06" db="EMBL/GenBank/DDBJ databases">
        <authorList>
            <consortium name="Pathogen Informatics"/>
            <person name="Doyle S."/>
        </authorList>
    </citation>
    <scope>NUCLEOTIDE SEQUENCE [LARGE SCALE GENOMIC DNA]</scope>
    <source>
        <strain evidence="2 3">NCTC13063</strain>
    </source>
</reference>
<dbReference type="Proteomes" id="UP000255283">
    <property type="component" value="Unassembled WGS sequence"/>
</dbReference>
<proteinExistence type="predicted"/>
<evidence type="ECO:0000313" key="3">
    <source>
        <dbReference type="Proteomes" id="UP000255283"/>
    </source>
</evidence>
<protein>
    <submittedName>
        <fullName evidence="2">Uncharacterized protein</fullName>
    </submittedName>
</protein>
<gene>
    <name evidence="2" type="ORF">NCTC13063_00954</name>
</gene>
<dbReference type="EMBL" id="UGTJ01000001">
    <property type="protein sequence ID" value="SUB79684.1"/>
    <property type="molecule type" value="Genomic_DNA"/>
</dbReference>
<evidence type="ECO:0000313" key="2">
    <source>
        <dbReference type="EMBL" id="SUB79684.1"/>
    </source>
</evidence>
<dbReference type="AlphaFoldDB" id="A0AAQ1UH79"/>
<name>A0AAQ1UH79_9BACT</name>
<accession>A0AAQ1UH79</accession>
<sequence>MKRNLLLSICVVACGLTASSHAQVKNNAAYGKIRTKAADETLTKAPEGKKTVYLMDLLTHDDAGGNIYDYHNEVAVTFCDNGDVYMPNFVSRKRMKGLLKGKLNLTGDTIVFANKQAVGYAPNKQENYQLYVANEQGAPVETETFKLAIDKGTGKITYTDQGLCLALYLGNDLSEMLGKGSNPTFVKKDEVEARLDSYNFTYNNILTDNTVGSAKAKGYFDGKDFYVKGLDPKYPQAWLKGTIGDDGTIVFLSRQMVNLSSQDDPYVAYAAKQTGKEQFEQQASFSLKYDATARSLTGLDGDAALVNYNIDDNGNMNLFQAYNQLRLSFNELKPATPQTPDFIRYDASGQEFVINIQDKDTDGMALDTDFLTYRIYVDGKPYTFKKAAYPKMRRDDDMEEIPFTFSDYHTIQGSSNKKFVYFTALPPATKTIGVETLYRVKGVTKVSKRLVYDIATNTTSTTTGIKTAHAGSDGLSVAYYDLTGRRLQQPQHGVTIKVTTYTDGTQKCEKLMVR</sequence>
<feature type="signal peptide" evidence="1">
    <location>
        <begin position="1"/>
        <end position="22"/>
    </location>
</feature>